<keyword evidence="7 8" id="KW-0472">Membrane</keyword>
<dbReference type="GO" id="GO:0015105">
    <property type="term" value="F:arsenite transmembrane transporter activity"/>
    <property type="evidence" value="ECO:0007669"/>
    <property type="project" value="TreeGrafter"/>
</dbReference>
<dbReference type="InterPro" id="IPR004706">
    <property type="entry name" value="Arsenical-R_Acr3"/>
</dbReference>
<feature type="transmembrane region" description="Helical" evidence="8">
    <location>
        <begin position="126"/>
        <end position="145"/>
    </location>
</feature>
<gene>
    <name evidence="9" type="ORF">FHX49_001716</name>
</gene>
<comment type="caution">
    <text evidence="9">The sequence shown here is derived from an EMBL/GenBank/DDBJ whole genome shotgun (WGS) entry which is preliminary data.</text>
</comment>
<feature type="transmembrane region" description="Helical" evidence="8">
    <location>
        <begin position="204"/>
        <end position="223"/>
    </location>
</feature>
<dbReference type="Pfam" id="PF01758">
    <property type="entry name" value="SBF"/>
    <property type="match status" value="1"/>
</dbReference>
<evidence type="ECO:0000313" key="10">
    <source>
        <dbReference type="Proteomes" id="UP000529310"/>
    </source>
</evidence>
<keyword evidence="5 8" id="KW-0812">Transmembrane</keyword>
<dbReference type="PANTHER" id="PTHR43057">
    <property type="entry name" value="ARSENITE EFFLUX TRANSPORTER"/>
    <property type="match status" value="1"/>
</dbReference>
<keyword evidence="6 8" id="KW-1133">Transmembrane helix</keyword>
<evidence type="ECO:0000256" key="6">
    <source>
        <dbReference type="ARBA" id="ARBA00022989"/>
    </source>
</evidence>
<evidence type="ECO:0000256" key="8">
    <source>
        <dbReference type="SAM" id="Phobius"/>
    </source>
</evidence>
<organism evidence="9 10">
    <name type="scientific">Microbacterium endophyticum</name>
    <dbReference type="NCBI Taxonomy" id="1526412"/>
    <lineage>
        <taxon>Bacteria</taxon>
        <taxon>Bacillati</taxon>
        <taxon>Actinomycetota</taxon>
        <taxon>Actinomycetes</taxon>
        <taxon>Micrococcales</taxon>
        <taxon>Microbacteriaceae</taxon>
        <taxon>Microbacterium</taxon>
    </lineage>
</organism>
<feature type="transmembrane region" description="Helical" evidence="8">
    <location>
        <begin position="165"/>
        <end position="183"/>
    </location>
</feature>
<name>A0A7W4V3H9_9MICO</name>
<keyword evidence="4" id="KW-1003">Cell membrane</keyword>
<dbReference type="InterPro" id="IPR002657">
    <property type="entry name" value="BilAc:Na_symport/Acr3"/>
</dbReference>
<dbReference type="PANTHER" id="PTHR43057:SF1">
    <property type="entry name" value="ARSENICAL-RESISTANCE PROTEIN 3"/>
    <property type="match status" value="1"/>
</dbReference>
<dbReference type="EMBL" id="JACHWQ010000004">
    <property type="protein sequence ID" value="MBB2976146.1"/>
    <property type="molecule type" value="Genomic_DNA"/>
</dbReference>
<dbReference type="InterPro" id="IPR038770">
    <property type="entry name" value="Na+/solute_symporter_sf"/>
</dbReference>
<keyword evidence="10" id="KW-1185">Reference proteome</keyword>
<comment type="similarity">
    <text evidence="2">Belongs to the arsenical resistance-3 (ACR3) (TC 2.A.59) family.</text>
</comment>
<feature type="transmembrane region" description="Helical" evidence="8">
    <location>
        <begin position="96"/>
        <end position="114"/>
    </location>
</feature>
<dbReference type="AlphaFoldDB" id="A0A7W4V3H9"/>
<feature type="transmembrane region" description="Helical" evidence="8">
    <location>
        <begin position="229"/>
        <end position="251"/>
    </location>
</feature>
<comment type="subcellular location">
    <subcellularLocation>
        <location evidence="1">Cell membrane</location>
        <topology evidence="1">Multi-pass membrane protein</topology>
    </subcellularLocation>
</comment>
<reference evidence="9 10" key="1">
    <citation type="submission" date="2020-08" db="EMBL/GenBank/DDBJ databases">
        <title>Sequencing the genomes of 1000 actinobacteria strains.</title>
        <authorList>
            <person name="Klenk H.-P."/>
        </authorList>
    </citation>
    <scope>NUCLEOTIDE SEQUENCE [LARGE SCALE GENOMIC DNA]</scope>
    <source>
        <strain evidence="9 10">DSM 27099</strain>
    </source>
</reference>
<evidence type="ECO:0000313" key="9">
    <source>
        <dbReference type="EMBL" id="MBB2976146.1"/>
    </source>
</evidence>
<evidence type="ECO:0000256" key="4">
    <source>
        <dbReference type="ARBA" id="ARBA00022475"/>
    </source>
</evidence>
<evidence type="ECO:0000256" key="5">
    <source>
        <dbReference type="ARBA" id="ARBA00022692"/>
    </source>
</evidence>
<dbReference type="RefSeq" id="WP_165138634.1">
    <property type="nucleotide sequence ID" value="NZ_CP049255.1"/>
</dbReference>
<evidence type="ECO:0000256" key="1">
    <source>
        <dbReference type="ARBA" id="ARBA00004651"/>
    </source>
</evidence>
<sequence length="327" mass="34818">MLEQIPRGGLATALFLAAIVGGSLLGSFAPGTAGLVAEFTDPLILVLVGALFFTLRLDGLSALRRAPQTMLLAIGMNFLVIPFVAFTLTALLPDDALRLGVLIYCLAPCTDWFLGFTRLAGGDTTTGAALIPLQMVLQLALYPLWLALFAGQHVESTMGETATTLLTWFVLPAAIGVAARIALHLIAPAERREQILATTDRSMPLVIAAVILVIFAGNVGTILAAPARFAGVLVVVFLFFVAIFVIGEGVARLFRLRYAEHALLTMTTSARNAPLMLALTTIALPDQPVVHAAIILGMLIEFPHLTVITQLLQRARRHPRAAVSIQG</sequence>
<feature type="transmembrane region" description="Helical" evidence="8">
    <location>
        <begin position="70"/>
        <end position="90"/>
    </location>
</feature>
<protein>
    <submittedName>
        <fullName evidence="9">ACR3 family arsenite efflux pump ArsB</fullName>
    </submittedName>
</protein>
<feature type="transmembrane region" description="Helical" evidence="8">
    <location>
        <begin position="43"/>
        <end position="63"/>
    </location>
</feature>
<evidence type="ECO:0000256" key="3">
    <source>
        <dbReference type="ARBA" id="ARBA00022448"/>
    </source>
</evidence>
<dbReference type="GO" id="GO:0005886">
    <property type="term" value="C:plasma membrane"/>
    <property type="evidence" value="ECO:0007669"/>
    <property type="project" value="UniProtKB-SubCell"/>
</dbReference>
<keyword evidence="3" id="KW-0813">Transport</keyword>
<accession>A0A7W4V3H9</accession>
<evidence type="ECO:0000256" key="7">
    <source>
        <dbReference type="ARBA" id="ARBA00023136"/>
    </source>
</evidence>
<dbReference type="Proteomes" id="UP000529310">
    <property type="component" value="Unassembled WGS sequence"/>
</dbReference>
<dbReference type="Gene3D" id="1.20.1530.20">
    <property type="match status" value="1"/>
</dbReference>
<evidence type="ECO:0000256" key="2">
    <source>
        <dbReference type="ARBA" id="ARBA00010110"/>
    </source>
</evidence>
<proteinExistence type="inferred from homology"/>
<dbReference type="GO" id="GO:0015104">
    <property type="term" value="F:antimonite transmembrane transporter activity"/>
    <property type="evidence" value="ECO:0007669"/>
    <property type="project" value="TreeGrafter"/>
</dbReference>
<dbReference type="GO" id="GO:0015297">
    <property type="term" value="F:antiporter activity"/>
    <property type="evidence" value="ECO:0007669"/>
    <property type="project" value="InterPro"/>
</dbReference>